<evidence type="ECO:0000313" key="9">
    <source>
        <dbReference type="Proteomes" id="UP000310016"/>
    </source>
</evidence>
<evidence type="ECO:0000256" key="3">
    <source>
        <dbReference type="ARBA" id="ARBA00022475"/>
    </source>
</evidence>
<dbReference type="RefSeq" id="WP_136774742.1">
    <property type="nucleotide sequence ID" value="NZ_CP156074.1"/>
</dbReference>
<evidence type="ECO:0000256" key="6">
    <source>
        <dbReference type="ARBA" id="ARBA00023136"/>
    </source>
</evidence>
<evidence type="ECO:0000256" key="2">
    <source>
        <dbReference type="ARBA" id="ARBA00022448"/>
    </source>
</evidence>
<dbReference type="OrthoDB" id="5297929at2"/>
<feature type="transmembrane region" description="Helical" evidence="7">
    <location>
        <begin position="12"/>
        <end position="29"/>
    </location>
</feature>
<evidence type="ECO:0000256" key="1">
    <source>
        <dbReference type="ARBA" id="ARBA00004651"/>
    </source>
</evidence>
<dbReference type="EMBL" id="SUMF01000033">
    <property type="protein sequence ID" value="TJZ66137.1"/>
    <property type="molecule type" value="Genomic_DNA"/>
</dbReference>
<evidence type="ECO:0000313" key="8">
    <source>
        <dbReference type="EMBL" id="TJZ66137.1"/>
    </source>
</evidence>
<feature type="transmembrane region" description="Helical" evidence="7">
    <location>
        <begin position="137"/>
        <end position="169"/>
    </location>
</feature>
<feature type="transmembrane region" description="Helical" evidence="7">
    <location>
        <begin position="41"/>
        <end position="57"/>
    </location>
</feature>
<evidence type="ECO:0000256" key="5">
    <source>
        <dbReference type="ARBA" id="ARBA00022989"/>
    </source>
</evidence>
<comment type="subcellular location">
    <subcellularLocation>
        <location evidence="1">Cell membrane</location>
        <topology evidence="1">Multi-pass membrane protein</topology>
    </subcellularLocation>
</comment>
<organism evidence="8 9">
    <name type="scientific">Chitiniphilus eburneus</name>
    <dbReference type="NCBI Taxonomy" id="2571148"/>
    <lineage>
        <taxon>Bacteria</taxon>
        <taxon>Pseudomonadati</taxon>
        <taxon>Pseudomonadota</taxon>
        <taxon>Betaproteobacteria</taxon>
        <taxon>Neisseriales</taxon>
        <taxon>Chitinibacteraceae</taxon>
        <taxon>Chitiniphilus</taxon>
    </lineage>
</organism>
<dbReference type="AlphaFoldDB" id="A0A4U0PE92"/>
<dbReference type="GO" id="GO:0000041">
    <property type="term" value="P:transition metal ion transport"/>
    <property type="evidence" value="ECO:0007669"/>
    <property type="project" value="InterPro"/>
</dbReference>
<evidence type="ECO:0000256" key="4">
    <source>
        <dbReference type="ARBA" id="ARBA00022692"/>
    </source>
</evidence>
<accession>A0A4U0PE92</accession>
<reference evidence="8 9" key="1">
    <citation type="submission" date="2019-04" db="EMBL/GenBank/DDBJ databases">
        <title>Chitiniphilus eburnea sp. nov., a novel chitinolytic bacterium isolated from aquaculture sludge.</title>
        <authorList>
            <person name="Sheng M."/>
        </authorList>
    </citation>
    <scope>NUCLEOTIDE SEQUENCE [LARGE SCALE GENOMIC DNA]</scope>
    <source>
        <strain evidence="8 9">HX-2-15</strain>
    </source>
</reference>
<comment type="caution">
    <text evidence="8">The sequence shown here is derived from an EMBL/GenBank/DDBJ whole genome shotgun (WGS) entry which is preliminary data.</text>
</comment>
<feature type="transmembrane region" description="Helical" evidence="7">
    <location>
        <begin position="107"/>
        <end position="125"/>
    </location>
</feature>
<gene>
    <name evidence="8" type="ORF">FAZ21_17610</name>
</gene>
<keyword evidence="4 7" id="KW-0812">Transmembrane</keyword>
<proteinExistence type="predicted"/>
<keyword evidence="3" id="KW-1003">Cell membrane</keyword>
<dbReference type="Proteomes" id="UP000310016">
    <property type="component" value="Unassembled WGS sequence"/>
</dbReference>
<evidence type="ECO:0008006" key="10">
    <source>
        <dbReference type="Google" id="ProtNLM"/>
    </source>
</evidence>
<dbReference type="Gene3D" id="1.10.1760.20">
    <property type="match status" value="1"/>
</dbReference>
<keyword evidence="5 7" id="KW-1133">Transmembrane helix</keyword>
<keyword evidence="2" id="KW-0813">Transport</keyword>
<feature type="transmembrane region" description="Helical" evidence="7">
    <location>
        <begin position="181"/>
        <end position="203"/>
    </location>
</feature>
<keyword evidence="9" id="KW-1185">Reference proteome</keyword>
<dbReference type="InterPro" id="IPR002751">
    <property type="entry name" value="CbiM/NikMN"/>
</dbReference>
<name>A0A4U0PE92_9NEIS</name>
<keyword evidence="6 7" id="KW-0472">Membrane</keyword>
<protein>
    <recommendedName>
        <fullName evidence="10">Molecular chaperone DnaJ</fullName>
    </recommendedName>
</protein>
<evidence type="ECO:0000256" key="7">
    <source>
        <dbReference type="SAM" id="Phobius"/>
    </source>
</evidence>
<dbReference type="GO" id="GO:0005886">
    <property type="term" value="C:plasma membrane"/>
    <property type="evidence" value="ECO:0007669"/>
    <property type="project" value="UniProtKB-SubCell"/>
</dbReference>
<sequence>MNLIAAHFPDSWLFGGWLATLWCLLHSARRVPWLSLQQAELTAWFGATVVVLLLWQFKAQLEPGIAFHLVGATALTLIAGPDRARLGLAAALVGDTLQGGNQWGSLGLSWLVVAGLPTLLTAALLRLAQRRLPANYFVYIFLNCFAAGALSMWAVGLAGCLLLALAGAYPPAFLFEEQLPYYFLMGWPEAFLTGIHLTLLVVYRPQWVHTFDDRFYLWRK</sequence>
<dbReference type="Pfam" id="PF01891">
    <property type="entry name" value="CbiM"/>
    <property type="match status" value="1"/>
</dbReference>